<keyword evidence="1" id="KW-0808">Transferase</keyword>
<sequence>MIRLKKTDSKNIDFRMLVAHLDKDLAISDGDEHGFYHQFNSIETIKYAIVAYNNNIPVACGAIKQYSDSTVEIKRMYTLPGTRGKGIATKILNELEEWAAQLGYKRCILETGKKQPKAISLYKKTGYKIIPNYDQYIGIENSVCFEKLLH</sequence>
<dbReference type="PANTHER" id="PTHR43877">
    <property type="entry name" value="AMINOALKYLPHOSPHONATE N-ACETYLTRANSFERASE-RELATED-RELATED"/>
    <property type="match status" value="1"/>
</dbReference>
<dbReference type="RefSeq" id="WP_347925000.1">
    <property type="nucleotide sequence ID" value="NZ_CP157199.1"/>
</dbReference>
<reference evidence="4" key="1">
    <citation type="submission" date="2024-05" db="EMBL/GenBank/DDBJ databases">
        <title>Pontimicrobium maritimus sp. nov., isolated form sea water.</title>
        <authorList>
            <person name="Muhammad N."/>
            <person name="Vuong T.Q."/>
            <person name="Han H.L."/>
            <person name="Kim S.-G."/>
        </authorList>
    </citation>
    <scope>NUCLEOTIDE SEQUENCE</scope>
    <source>
        <strain evidence="4">SW4</strain>
    </source>
</reference>
<dbReference type="CDD" id="cd04301">
    <property type="entry name" value="NAT_SF"/>
    <property type="match status" value="1"/>
</dbReference>
<dbReference type="InterPro" id="IPR016181">
    <property type="entry name" value="Acyl_CoA_acyltransferase"/>
</dbReference>
<dbReference type="PANTHER" id="PTHR43877:SF2">
    <property type="entry name" value="AMINOALKYLPHOSPHONATE N-ACETYLTRANSFERASE-RELATED"/>
    <property type="match status" value="1"/>
</dbReference>
<dbReference type="Gene3D" id="3.40.630.30">
    <property type="match status" value="1"/>
</dbReference>
<dbReference type="SUPFAM" id="SSF55729">
    <property type="entry name" value="Acyl-CoA N-acyltransferases (Nat)"/>
    <property type="match status" value="1"/>
</dbReference>
<dbReference type="GO" id="GO:0016747">
    <property type="term" value="F:acyltransferase activity, transferring groups other than amino-acyl groups"/>
    <property type="evidence" value="ECO:0007669"/>
    <property type="project" value="InterPro"/>
</dbReference>
<dbReference type="Pfam" id="PF00583">
    <property type="entry name" value="Acetyltransf_1"/>
    <property type="match status" value="1"/>
</dbReference>
<protein>
    <submittedName>
        <fullName evidence="4">GNAT family N-acetyltransferase</fullName>
    </submittedName>
</protein>
<feature type="domain" description="N-acetyltransferase" evidence="3">
    <location>
        <begin position="1"/>
        <end position="150"/>
    </location>
</feature>
<evidence type="ECO:0000259" key="3">
    <source>
        <dbReference type="PROSITE" id="PS51186"/>
    </source>
</evidence>
<dbReference type="InterPro" id="IPR000182">
    <property type="entry name" value="GNAT_dom"/>
</dbReference>
<name>A0AAU7BVP5_9FLAO</name>
<evidence type="ECO:0000256" key="1">
    <source>
        <dbReference type="ARBA" id="ARBA00022679"/>
    </source>
</evidence>
<dbReference type="AlphaFoldDB" id="A0AAU7BVP5"/>
<evidence type="ECO:0000313" key="4">
    <source>
        <dbReference type="EMBL" id="XBG62047.1"/>
    </source>
</evidence>
<gene>
    <name evidence="4" type="ORF">ABGB03_03890</name>
</gene>
<dbReference type="PROSITE" id="PS51186">
    <property type="entry name" value="GNAT"/>
    <property type="match status" value="1"/>
</dbReference>
<proteinExistence type="predicted"/>
<organism evidence="4">
    <name type="scientific">Pontimicrobium sp. SW4</name>
    <dbReference type="NCBI Taxonomy" id="3153519"/>
    <lineage>
        <taxon>Bacteria</taxon>
        <taxon>Pseudomonadati</taxon>
        <taxon>Bacteroidota</taxon>
        <taxon>Flavobacteriia</taxon>
        <taxon>Flavobacteriales</taxon>
        <taxon>Flavobacteriaceae</taxon>
        <taxon>Pontimicrobium</taxon>
    </lineage>
</organism>
<keyword evidence="2" id="KW-0012">Acyltransferase</keyword>
<dbReference type="EMBL" id="CP157199">
    <property type="protein sequence ID" value="XBG62047.1"/>
    <property type="molecule type" value="Genomic_DNA"/>
</dbReference>
<evidence type="ECO:0000256" key="2">
    <source>
        <dbReference type="ARBA" id="ARBA00023315"/>
    </source>
</evidence>
<accession>A0AAU7BVP5</accession>
<dbReference type="InterPro" id="IPR050832">
    <property type="entry name" value="Bact_Acetyltransf"/>
</dbReference>